<dbReference type="RefSeq" id="WP_055418487.1">
    <property type="nucleotide sequence ID" value="NZ_CP019724.1"/>
</dbReference>
<dbReference type="KEGG" id="spac:B1H29_15810"/>
<accession>A0A1S6J902</accession>
<gene>
    <name evidence="2" type="ORF">B1H29_15810</name>
</gene>
<protein>
    <submittedName>
        <fullName evidence="2">Uncharacterized protein</fullName>
    </submittedName>
</protein>
<keyword evidence="1" id="KW-0812">Transmembrane</keyword>
<feature type="transmembrane region" description="Helical" evidence="1">
    <location>
        <begin position="57"/>
        <end position="73"/>
    </location>
</feature>
<proteinExistence type="predicted"/>
<reference evidence="2 3" key="1">
    <citation type="submission" date="2017-02" db="EMBL/GenBank/DDBJ databases">
        <title>Streptomyces pactum ACT12 Genome sequencing and assembly.</title>
        <authorList>
            <person name="Xue Q."/>
            <person name="Yan X."/>
            <person name="Jia L."/>
            <person name="Yan H."/>
        </authorList>
    </citation>
    <scope>NUCLEOTIDE SEQUENCE [LARGE SCALE GENOMIC DNA]</scope>
    <source>
        <strain evidence="2 3">ACT12</strain>
    </source>
</reference>
<keyword evidence="1" id="KW-0472">Membrane</keyword>
<keyword evidence="1" id="KW-1133">Transmembrane helix</keyword>
<organism evidence="2 3">
    <name type="scientific">Streptomyces pactum</name>
    <dbReference type="NCBI Taxonomy" id="68249"/>
    <lineage>
        <taxon>Bacteria</taxon>
        <taxon>Bacillati</taxon>
        <taxon>Actinomycetota</taxon>
        <taxon>Actinomycetes</taxon>
        <taxon>Kitasatosporales</taxon>
        <taxon>Streptomycetaceae</taxon>
        <taxon>Streptomyces</taxon>
    </lineage>
</organism>
<dbReference type="Proteomes" id="UP000189443">
    <property type="component" value="Chromosome"/>
</dbReference>
<evidence type="ECO:0000313" key="2">
    <source>
        <dbReference type="EMBL" id="AQS68205.1"/>
    </source>
</evidence>
<dbReference type="OrthoDB" id="4252035at2"/>
<feature type="transmembrane region" description="Helical" evidence="1">
    <location>
        <begin position="85"/>
        <end position="103"/>
    </location>
</feature>
<feature type="transmembrane region" description="Helical" evidence="1">
    <location>
        <begin position="16"/>
        <end position="37"/>
    </location>
</feature>
<evidence type="ECO:0000313" key="3">
    <source>
        <dbReference type="Proteomes" id="UP000189443"/>
    </source>
</evidence>
<dbReference type="EMBL" id="CP019724">
    <property type="protein sequence ID" value="AQS68205.1"/>
    <property type="molecule type" value="Genomic_DNA"/>
</dbReference>
<sequence>MTETRDSGGTSRTVAWLQYGVAGVKIVFLLSVFRLLATPFSEEMFGEQWLPMPTWEWALASVTPVLLIVLARRPADRAALSGEQTILRIALTFYLVYGLAFAAVQDKVILWLSVVAGIGGLVTMYLLNRKEPLHGS</sequence>
<evidence type="ECO:0000256" key="1">
    <source>
        <dbReference type="SAM" id="Phobius"/>
    </source>
</evidence>
<dbReference type="AlphaFoldDB" id="A0A1S6J902"/>
<name>A0A1S6J902_9ACTN</name>
<feature type="transmembrane region" description="Helical" evidence="1">
    <location>
        <begin position="109"/>
        <end position="127"/>
    </location>
</feature>
<keyword evidence="3" id="KW-1185">Reference proteome</keyword>